<proteinExistence type="predicted"/>
<evidence type="ECO:0000313" key="1">
    <source>
        <dbReference type="Ensembl" id="ENSHCOP00000010032.1"/>
    </source>
</evidence>
<protein>
    <recommendedName>
        <fullName evidence="3">Suppressor APC domain containing 1</fullName>
    </recommendedName>
</protein>
<dbReference type="Pfam" id="PF11414">
    <property type="entry name" value="Suppressor_APC"/>
    <property type="match status" value="1"/>
</dbReference>
<dbReference type="GeneTree" id="ENSGT00940000177041"/>
<dbReference type="STRING" id="109280.ENSHCOP00000010032"/>
<reference evidence="1" key="2">
    <citation type="submission" date="2025-09" db="UniProtKB">
        <authorList>
            <consortium name="Ensembl"/>
        </authorList>
    </citation>
    <scope>IDENTIFICATION</scope>
</reference>
<evidence type="ECO:0008006" key="3">
    <source>
        <dbReference type="Google" id="ProtNLM"/>
    </source>
</evidence>
<dbReference type="Proteomes" id="UP000264820">
    <property type="component" value="Unplaced"/>
</dbReference>
<name>A0A3Q2XZV4_HIPCM</name>
<accession>A0A3Q2XZV4</accession>
<dbReference type="OMA" id="RACIAGI"/>
<dbReference type="Ensembl" id="ENSHCOT00000016443.1">
    <property type="protein sequence ID" value="ENSHCOP00000010032.1"/>
    <property type="gene ID" value="ENSHCOG00000012578.1"/>
</dbReference>
<sequence length="126" mass="14626">LCCLSMACPPAASCSYTVVLIPLRSSLCSLDALRFYLWHLKDLEKEKDILYCGLEILEQARLWYRHRLEKSRTRQDDTDAKSWVNSCREGVAKHTRLTQVSTNILHVKRQNEHPMSRLCTYRGNNG</sequence>
<keyword evidence="2" id="KW-1185">Reference proteome</keyword>
<reference evidence="1" key="1">
    <citation type="submission" date="2025-08" db="UniProtKB">
        <authorList>
            <consortium name="Ensembl"/>
        </authorList>
    </citation>
    <scope>IDENTIFICATION</scope>
</reference>
<dbReference type="AlphaFoldDB" id="A0A3Q2XZV4"/>
<evidence type="ECO:0000313" key="2">
    <source>
        <dbReference type="Proteomes" id="UP000264820"/>
    </source>
</evidence>
<organism evidence="1 2">
    <name type="scientific">Hippocampus comes</name>
    <name type="common">Tiger tail seahorse</name>
    <dbReference type="NCBI Taxonomy" id="109280"/>
    <lineage>
        <taxon>Eukaryota</taxon>
        <taxon>Metazoa</taxon>
        <taxon>Chordata</taxon>
        <taxon>Craniata</taxon>
        <taxon>Vertebrata</taxon>
        <taxon>Euteleostomi</taxon>
        <taxon>Actinopterygii</taxon>
        <taxon>Neopterygii</taxon>
        <taxon>Teleostei</taxon>
        <taxon>Neoteleostei</taxon>
        <taxon>Acanthomorphata</taxon>
        <taxon>Syngnathiaria</taxon>
        <taxon>Syngnathiformes</taxon>
        <taxon>Syngnathoidei</taxon>
        <taxon>Syngnathidae</taxon>
        <taxon>Hippocampus</taxon>
    </lineage>
</organism>